<evidence type="ECO:0000313" key="2">
    <source>
        <dbReference type="EMBL" id="GMG22530.1"/>
    </source>
</evidence>
<dbReference type="Proteomes" id="UP001165205">
    <property type="component" value="Unassembled WGS sequence"/>
</dbReference>
<sequence>MVSESHYLPKAAPVDPNAGHYLAATQPTTSMSIGSLVAPPIHPDLANDTGYMWMGMNMPSEHQNPLYPPHHIHESIEDSQFYSSPEACPSPCSDGATLSIPSHPRSSVASTPTAVADQYPEPIIDSDLTSSPMSMHATLRCWDQSEGPLATPSYAPVPLSDVSLPQSTANNRKLTSEQPFHCQYPSPTWPAAHHFNYDEPALPSGTQFPPPVSWKSFTI</sequence>
<gene>
    <name evidence="2" type="ORF">Aory04_000015800</name>
</gene>
<feature type="compositionally biased region" description="Polar residues" evidence="1">
    <location>
        <begin position="104"/>
        <end position="113"/>
    </location>
</feature>
<dbReference type="EMBL" id="BSYA01000001">
    <property type="protein sequence ID" value="GMG22530.1"/>
    <property type="molecule type" value="Genomic_DNA"/>
</dbReference>
<name>A0AAN5BLX9_ASPOZ</name>
<evidence type="ECO:0000256" key="1">
    <source>
        <dbReference type="SAM" id="MobiDB-lite"/>
    </source>
</evidence>
<feature type="region of interest" description="Disordered" evidence="1">
    <location>
        <begin position="78"/>
        <end position="130"/>
    </location>
</feature>
<organism evidence="2 3">
    <name type="scientific">Aspergillus oryzae</name>
    <name type="common">Yellow koji mold</name>
    <dbReference type="NCBI Taxonomy" id="5062"/>
    <lineage>
        <taxon>Eukaryota</taxon>
        <taxon>Fungi</taxon>
        <taxon>Dikarya</taxon>
        <taxon>Ascomycota</taxon>
        <taxon>Pezizomycotina</taxon>
        <taxon>Eurotiomycetes</taxon>
        <taxon>Eurotiomycetidae</taxon>
        <taxon>Eurotiales</taxon>
        <taxon>Aspergillaceae</taxon>
        <taxon>Aspergillus</taxon>
        <taxon>Aspergillus subgen. Circumdati</taxon>
    </lineage>
</organism>
<reference evidence="2" key="1">
    <citation type="submission" date="2023-04" db="EMBL/GenBank/DDBJ databases">
        <title>Aspergillus oryzae NBRC 4228.</title>
        <authorList>
            <person name="Ichikawa N."/>
            <person name="Sato H."/>
            <person name="Tonouchi N."/>
        </authorList>
    </citation>
    <scope>NUCLEOTIDE SEQUENCE</scope>
    <source>
        <strain evidence="2">NBRC 4228</strain>
    </source>
</reference>
<protein>
    <submittedName>
        <fullName evidence="2">Unnamed protein product</fullName>
    </submittedName>
</protein>
<comment type="caution">
    <text evidence="2">The sequence shown here is derived from an EMBL/GenBank/DDBJ whole genome shotgun (WGS) entry which is preliminary data.</text>
</comment>
<accession>A0AAN5BLX9</accession>
<evidence type="ECO:0000313" key="3">
    <source>
        <dbReference type="Proteomes" id="UP001165205"/>
    </source>
</evidence>
<dbReference type="AlphaFoldDB" id="A0AAN5BLX9"/>
<proteinExistence type="predicted"/>